<dbReference type="Pfam" id="PF05159">
    <property type="entry name" value="Capsule_synth"/>
    <property type="match status" value="1"/>
</dbReference>
<reference evidence="1 2" key="1">
    <citation type="submission" date="2020-07" db="EMBL/GenBank/DDBJ databases">
        <title>Halophilic bacteria isolated from french cheeses.</title>
        <authorList>
            <person name="Kothe C.I."/>
            <person name="Farah-Kraiem B."/>
            <person name="Renault P."/>
            <person name="Dridi B."/>
        </authorList>
    </citation>
    <scope>NUCLEOTIDE SEQUENCE [LARGE SCALE GENOMIC DNA]</scope>
    <source>
        <strain evidence="1 2">FME1</strain>
    </source>
</reference>
<dbReference type="EMBL" id="RRZD01000002">
    <property type="protein sequence ID" value="MBE0398986.1"/>
    <property type="molecule type" value="Genomic_DNA"/>
</dbReference>
<keyword evidence="2" id="KW-1185">Reference proteome</keyword>
<sequence>MKHPKRAFLFLQGVCSPFYPRLAKRLVNDGHRVVKVNFNAGDIAYWQRTHGESHLFRGAEDELPGYIKALWQKYAITDQVMFGDRRPIHRPAVDNAAAAGVRTHVFEEGYFRPFWITLEREGVNGHSLLPRDPRWFYETGKALPEPPAPVRFRSSFKIRAMHDVSYHLAGLANPLVAPRYRNHAPISAPVEYAGYVKRFTQLKFWKKRDAQRIKQLIESGRPYFMLPLQLNSDAQIRYHSPYADMQAVMEHVMGSFAQHAPSDAMLCIKNHPLDMGLTNYPKIIRRLADHYGLQGRIVYLESGDLNALLKHAKGNVTVNSTVGIVSLEKHCPTFALSDPIYNLTGLTDQGSLEDFWQQPQPPSAELFGYFQKTVMHAVQINGGYYCQPSIDLAVDNAARVLEACPSPLEKLL</sequence>
<dbReference type="CDD" id="cd16441">
    <property type="entry name" value="beta_Kdo_transferase_KpsS"/>
    <property type="match status" value="1"/>
</dbReference>
<name>A0ABR9EXN6_9GAMM</name>
<protein>
    <submittedName>
        <fullName evidence="1">Capsular biosynthesis protein</fullName>
    </submittedName>
</protein>
<gene>
    <name evidence="1" type="ORF">EI168_02535</name>
</gene>
<dbReference type="Proteomes" id="UP001645039">
    <property type="component" value="Unassembled WGS sequence"/>
</dbReference>
<organism evidence="1 2">
    <name type="scientific">Halomonas casei</name>
    <dbReference type="NCBI Taxonomy" id="2742613"/>
    <lineage>
        <taxon>Bacteria</taxon>
        <taxon>Pseudomonadati</taxon>
        <taxon>Pseudomonadota</taxon>
        <taxon>Gammaproteobacteria</taxon>
        <taxon>Oceanospirillales</taxon>
        <taxon>Halomonadaceae</taxon>
        <taxon>Halomonas</taxon>
    </lineage>
</organism>
<proteinExistence type="predicted"/>
<evidence type="ECO:0000313" key="2">
    <source>
        <dbReference type="Proteomes" id="UP001645039"/>
    </source>
</evidence>
<accession>A0ABR9EXN6</accession>
<dbReference type="RefSeq" id="WP_096281118.1">
    <property type="nucleotide sequence ID" value="NZ_CP189763.1"/>
</dbReference>
<dbReference type="InterPro" id="IPR007833">
    <property type="entry name" value="Capsule_polysaccharide_synth"/>
</dbReference>
<comment type="caution">
    <text evidence="1">The sequence shown here is derived from an EMBL/GenBank/DDBJ whole genome shotgun (WGS) entry which is preliminary data.</text>
</comment>
<evidence type="ECO:0000313" key="1">
    <source>
        <dbReference type="EMBL" id="MBE0398986.1"/>
    </source>
</evidence>